<gene>
    <name evidence="7" type="ORF">KPL37_00100</name>
</gene>
<dbReference type="InterPro" id="IPR024434">
    <property type="entry name" value="TSCPD_dom"/>
</dbReference>
<dbReference type="InterPro" id="IPR023806">
    <property type="entry name" value="CHP03905"/>
</dbReference>
<evidence type="ECO:0000256" key="5">
    <source>
        <dbReference type="ARBA" id="ARBA00047754"/>
    </source>
</evidence>
<keyword evidence="4" id="KW-0547">Nucleotide-binding</keyword>
<dbReference type="Proteomes" id="UP000776252">
    <property type="component" value="Unassembled WGS sequence"/>
</dbReference>
<proteinExistence type="inferred from homology"/>
<comment type="catalytic activity">
    <reaction evidence="5">
        <text>a 2'-deoxyribonucleoside 5'-diphosphate + [thioredoxin]-disulfide + H2O = a ribonucleoside 5'-diphosphate + [thioredoxin]-dithiol</text>
        <dbReference type="Rhea" id="RHEA:23252"/>
        <dbReference type="Rhea" id="RHEA-COMP:10698"/>
        <dbReference type="Rhea" id="RHEA-COMP:10700"/>
        <dbReference type="ChEBI" id="CHEBI:15377"/>
        <dbReference type="ChEBI" id="CHEBI:29950"/>
        <dbReference type="ChEBI" id="CHEBI:50058"/>
        <dbReference type="ChEBI" id="CHEBI:57930"/>
        <dbReference type="ChEBI" id="CHEBI:73316"/>
        <dbReference type="EC" id="1.17.4.1"/>
    </reaction>
</comment>
<reference evidence="7 8" key="1">
    <citation type="submission" date="2021-06" db="EMBL/GenBank/DDBJ databases">
        <title>Clostridia strains as spoilage organisms.</title>
        <authorList>
            <person name="Wambui J."/>
            <person name="Stephan R."/>
            <person name="Stevens M.J.A."/>
        </authorList>
    </citation>
    <scope>NUCLEOTIDE SEQUENCE [LARGE SCALE GENOMIC DNA]</scope>
    <source>
        <strain evidence="7 8">DSM 14204</strain>
    </source>
</reference>
<comment type="caution">
    <text evidence="7">The sequence shown here is derived from an EMBL/GenBank/DDBJ whole genome shotgun (WGS) entry which is preliminary data.</text>
</comment>
<evidence type="ECO:0000313" key="8">
    <source>
        <dbReference type="Proteomes" id="UP000776252"/>
    </source>
</evidence>
<evidence type="ECO:0000256" key="2">
    <source>
        <dbReference type="ARBA" id="ARBA00012274"/>
    </source>
</evidence>
<comment type="similarity">
    <text evidence="1">Belongs to the ribonucleoside diphosphate reductase class-2 family.</text>
</comment>
<dbReference type="Pfam" id="PF12637">
    <property type="entry name" value="TSCPD"/>
    <property type="match status" value="1"/>
</dbReference>
<sequence>MYSYKPKGVCSRNIDFEIVDNKITDISFTGGCAGNLLGISTLVKGMDVQEAIKKLKGIKCGEKSTSCPDQLALALEQFVANA</sequence>
<protein>
    <recommendedName>
        <fullName evidence="2">ribonucleoside-diphosphate reductase</fullName>
        <ecNumber evidence="2">1.17.4.1</ecNumber>
    </recommendedName>
</protein>
<name>A0ABS6BQR2_9CLOT</name>
<evidence type="ECO:0000256" key="4">
    <source>
        <dbReference type="ARBA" id="ARBA00022741"/>
    </source>
</evidence>
<dbReference type="NCBIfam" id="TIGR03905">
    <property type="entry name" value="TIGR03905_4_Cys"/>
    <property type="match status" value="1"/>
</dbReference>
<evidence type="ECO:0000256" key="3">
    <source>
        <dbReference type="ARBA" id="ARBA00022634"/>
    </source>
</evidence>
<evidence type="ECO:0000313" key="7">
    <source>
        <dbReference type="EMBL" id="MBU3158173.1"/>
    </source>
</evidence>
<dbReference type="RefSeq" id="WP_216145114.1">
    <property type="nucleotide sequence ID" value="NZ_JAHLDV010000001.1"/>
</dbReference>
<keyword evidence="8" id="KW-1185">Reference proteome</keyword>
<accession>A0ABS6BQR2</accession>
<keyword evidence="3" id="KW-0237">DNA synthesis</keyword>
<evidence type="ECO:0000259" key="6">
    <source>
        <dbReference type="Pfam" id="PF12637"/>
    </source>
</evidence>
<evidence type="ECO:0000256" key="1">
    <source>
        <dbReference type="ARBA" id="ARBA00007405"/>
    </source>
</evidence>
<organism evidence="7 8">
    <name type="scientific">Clostridium frigoris</name>
    <dbReference type="NCBI Taxonomy" id="205327"/>
    <lineage>
        <taxon>Bacteria</taxon>
        <taxon>Bacillati</taxon>
        <taxon>Bacillota</taxon>
        <taxon>Clostridia</taxon>
        <taxon>Eubacteriales</taxon>
        <taxon>Clostridiaceae</taxon>
        <taxon>Clostridium</taxon>
    </lineage>
</organism>
<dbReference type="EC" id="1.17.4.1" evidence="2"/>
<feature type="domain" description="TSCPD" evidence="6">
    <location>
        <begin position="4"/>
        <end position="78"/>
    </location>
</feature>
<dbReference type="EMBL" id="JAHLDV010000001">
    <property type="protein sequence ID" value="MBU3158173.1"/>
    <property type="molecule type" value="Genomic_DNA"/>
</dbReference>